<gene>
    <name evidence="2" type="ORF">QS748_08280</name>
</gene>
<keyword evidence="3" id="KW-1185">Reference proteome</keyword>
<comment type="caution">
    <text evidence="2">The sequence shown here is derived from an EMBL/GenBank/DDBJ whole genome shotgun (WGS) entry which is preliminary data.</text>
</comment>
<proteinExistence type="predicted"/>
<evidence type="ECO:0000313" key="3">
    <source>
        <dbReference type="Proteomes" id="UP001178148"/>
    </source>
</evidence>
<evidence type="ECO:0000313" key="2">
    <source>
        <dbReference type="EMBL" id="MDP0589178.1"/>
    </source>
</evidence>
<reference evidence="2 3" key="1">
    <citation type="journal article" date="2023" name="bioRxiv">
        <title>An intranuclear bacterial parasite of deep-sea mussels expresses apoptosis inhibitors acquired from its host.</title>
        <authorList>
            <person name="Gonzalez Porras M.A."/>
            <person name="Assie A."/>
            <person name="Tietjen M."/>
            <person name="Violette M."/>
            <person name="Kleiner M."/>
            <person name="Gruber-Vodicka H."/>
            <person name="Dubilier N."/>
            <person name="Leisch N."/>
        </authorList>
    </citation>
    <scope>NUCLEOTIDE SEQUENCE [LARGE SCALE GENOMIC DNA]</scope>
    <source>
        <strain evidence="2">IAP13</strain>
    </source>
</reference>
<name>A0AA90NLW4_9GAMM</name>
<organism evidence="2 3">
    <name type="scientific">Candidatus Endonucleibacter bathymodioli</name>
    <dbReference type="NCBI Taxonomy" id="539814"/>
    <lineage>
        <taxon>Bacteria</taxon>
        <taxon>Pseudomonadati</taxon>
        <taxon>Pseudomonadota</taxon>
        <taxon>Gammaproteobacteria</taxon>
        <taxon>Oceanospirillales</taxon>
        <taxon>Endozoicomonadaceae</taxon>
        <taxon>Candidatus Endonucleibacter</taxon>
    </lineage>
</organism>
<protein>
    <submittedName>
        <fullName evidence="2">Uncharacterized protein</fullName>
    </submittedName>
</protein>
<dbReference type="AlphaFoldDB" id="A0AA90NLW4"/>
<dbReference type="EMBL" id="JASXSV010000010">
    <property type="protein sequence ID" value="MDP0589178.1"/>
    <property type="molecule type" value="Genomic_DNA"/>
</dbReference>
<sequence>MKYAELDFRFIRGLLSNLSEISPYQFYVDRRDNKSFEINLAGSVVAVEDAESALISIMFSLQRLRLADDAKRFLNSYRNRKGLSLSLSDISSLERLLHISLNKQSKLQQEESTWEKPKRRRYHQQCNKNQQANNYSSYKYKNNYSKSQHSNTQGHKNISKERSDTSFSREYSDADKQLQKALSLLG</sequence>
<accession>A0AA90NLW4</accession>
<evidence type="ECO:0000256" key="1">
    <source>
        <dbReference type="SAM" id="MobiDB-lite"/>
    </source>
</evidence>
<dbReference type="Proteomes" id="UP001178148">
    <property type="component" value="Unassembled WGS sequence"/>
</dbReference>
<feature type="region of interest" description="Disordered" evidence="1">
    <location>
        <begin position="133"/>
        <end position="173"/>
    </location>
</feature>
<feature type="compositionally biased region" description="Low complexity" evidence="1">
    <location>
        <begin position="133"/>
        <end position="147"/>
    </location>
</feature>